<dbReference type="SUPFAM" id="SSF88659">
    <property type="entry name" value="Sigma3 and sigma4 domains of RNA polymerase sigma factors"/>
    <property type="match status" value="1"/>
</dbReference>
<dbReference type="InterPro" id="IPR027383">
    <property type="entry name" value="Znf_put"/>
</dbReference>
<keyword evidence="4 6" id="KW-0238">DNA-binding</keyword>
<dbReference type="SUPFAM" id="SSF88946">
    <property type="entry name" value="Sigma2 domain of RNA polymerase sigma factors"/>
    <property type="match status" value="1"/>
</dbReference>
<dbReference type="InterPro" id="IPR036388">
    <property type="entry name" value="WH-like_DNA-bd_sf"/>
</dbReference>
<evidence type="ECO:0000256" key="3">
    <source>
        <dbReference type="ARBA" id="ARBA00023082"/>
    </source>
</evidence>
<sequence>MSSDLLDQLVAELPRLGAYAWSVTGDRHRAEDLAQETLARALERRETYRHEAPLGAWLRGILHNLAIDQGRRQRETPREDVAALADAAWRDDSWTVDAAVVIERAESADELRDALLALPFIYRSAVVLHDMEGLTVPVIASIQSISLAAAKQRLRRGRMMLVTALAELKSRPLDQLPLRCWDARSQVSAYIDNELSAAKRPRLEAHLASCPTCPPIYASLVGVTAALGALADEAALGSNQVQRVREALQRQRKDRADA</sequence>
<dbReference type="InterPro" id="IPR000838">
    <property type="entry name" value="RNA_pol_sigma70_ECF_CS"/>
</dbReference>
<dbReference type="AlphaFoldDB" id="A0A543ACX2"/>
<evidence type="ECO:0000313" key="10">
    <source>
        <dbReference type="EMBL" id="TQL70428.1"/>
    </source>
</evidence>
<dbReference type="RefSeq" id="WP_008362735.1">
    <property type="nucleotide sequence ID" value="NZ_VFOV01000001.1"/>
</dbReference>
<keyword evidence="3 6" id="KW-0731">Sigma factor</keyword>
<dbReference type="Pfam" id="PF08281">
    <property type="entry name" value="Sigma70_r4_2"/>
    <property type="match status" value="1"/>
</dbReference>
<evidence type="ECO:0000256" key="2">
    <source>
        <dbReference type="ARBA" id="ARBA00023015"/>
    </source>
</evidence>
<dbReference type="GO" id="GO:0016987">
    <property type="term" value="F:sigma factor activity"/>
    <property type="evidence" value="ECO:0007669"/>
    <property type="project" value="UniProtKB-KW"/>
</dbReference>
<dbReference type="Gene3D" id="1.10.1740.10">
    <property type="match status" value="1"/>
</dbReference>
<name>A0A543ACX2_9ACTN</name>
<gene>
    <name evidence="10" type="ORF">FB381_4361</name>
</gene>
<dbReference type="PANTHER" id="PTHR43133:SF8">
    <property type="entry name" value="RNA POLYMERASE SIGMA FACTOR HI_1459-RELATED"/>
    <property type="match status" value="1"/>
</dbReference>
<dbReference type="Proteomes" id="UP000320209">
    <property type="component" value="Unassembled WGS sequence"/>
</dbReference>
<dbReference type="PROSITE" id="PS01063">
    <property type="entry name" value="SIGMA70_ECF"/>
    <property type="match status" value="1"/>
</dbReference>
<keyword evidence="5 6" id="KW-0804">Transcription</keyword>
<dbReference type="GO" id="GO:0003677">
    <property type="term" value="F:DNA binding"/>
    <property type="evidence" value="ECO:0007669"/>
    <property type="project" value="UniProtKB-KW"/>
</dbReference>
<dbReference type="GO" id="GO:0006950">
    <property type="term" value="P:response to stress"/>
    <property type="evidence" value="ECO:0007669"/>
    <property type="project" value="UniProtKB-ARBA"/>
</dbReference>
<evidence type="ECO:0000313" key="11">
    <source>
        <dbReference type="Proteomes" id="UP000320209"/>
    </source>
</evidence>
<dbReference type="InterPro" id="IPR013325">
    <property type="entry name" value="RNA_pol_sigma_r2"/>
</dbReference>
<evidence type="ECO:0000256" key="6">
    <source>
        <dbReference type="RuleBase" id="RU000716"/>
    </source>
</evidence>
<keyword evidence="2 6" id="KW-0805">Transcription regulation</keyword>
<evidence type="ECO:0000256" key="4">
    <source>
        <dbReference type="ARBA" id="ARBA00023125"/>
    </source>
</evidence>
<reference evidence="10 11" key="1">
    <citation type="submission" date="2019-06" db="EMBL/GenBank/DDBJ databases">
        <title>Sequencing the genomes of 1000 actinobacteria strains.</title>
        <authorList>
            <person name="Klenk H.-P."/>
        </authorList>
    </citation>
    <scope>NUCLEOTIDE SEQUENCE [LARGE SCALE GENOMIC DNA]</scope>
    <source>
        <strain evidence="10 11">DSM 25218</strain>
    </source>
</reference>
<dbReference type="InterPro" id="IPR013324">
    <property type="entry name" value="RNA_pol_sigma_r3/r4-like"/>
</dbReference>
<dbReference type="GO" id="GO:0006352">
    <property type="term" value="P:DNA-templated transcription initiation"/>
    <property type="evidence" value="ECO:0007669"/>
    <property type="project" value="InterPro"/>
</dbReference>
<keyword evidence="11" id="KW-1185">Reference proteome</keyword>
<dbReference type="Gene3D" id="1.10.10.1320">
    <property type="entry name" value="Anti-sigma factor, zinc-finger domain"/>
    <property type="match status" value="1"/>
</dbReference>
<dbReference type="InterPro" id="IPR007627">
    <property type="entry name" value="RNA_pol_sigma70_r2"/>
</dbReference>
<feature type="domain" description="RNA polymerase sigma factor 70 region 4 type 2" evidence="8">
    <location>
        <begin position="109"/>
        <end position="161"/>
    </location>
</feature>
<dbReference type="OrthoDB" id="3692620at2"/>
<evidence type="ECO:0000259" key="8">
    <source>
        <dbReference type="Pfam" id="PF08281"/>
    </source>
</evidence>
<comment type="similarity">
    <text evidence="1 6">Belongs to the sigma-70 factor family. ECF subfamily.</text>
</comment>
<evidence type="ECO:0000259" key="7">
    <source>
        <dbReference type="Pfam" id="PF04542"/>
    </source>
</evidence>
<dbReference type="EMBL" id="VFOV01000001">
    <property type="protein sequence ID" value="TQL70428.1"/>
    <property type="molecule type" value="Genomic_DNA"/>
</dbReference>
<evidence type="ECO:0000256" key="1">
    <source>
        <dbReference type="ARBA" id="ARBA00010641"/>
    </source>
</evidence>
<proteinExistence type="inferred from homology"/>
<dbReference type="InterPro" id="IPR013249">
    <property type="entry name" value="RNA_pol_sigma70_r4_t2"/>
</dbReference>
<dbReference type="InterPro" id="IPR014284">
    <property type="entry name" value="RNA_pol_sigma-70_dom"/>
</dbReference>
<feature type="domain" description="Putative zinc-finger" evidence="9">
    <location>
        <begin position="182"/>
        <end position="213"/>
    </location>
</feature>
<dbReference type="Gene3D" id="1.10.10.10">
    <property type="entry name" value="Winged helix-like DNA-binding domain superfamily/Winged helix DNA-binding domain"/>
    <property type="match status" value="1"/>
</dbReference>
<dbReference type="InterPro" id="IPR039425">
    <property type="entry name" value="RNA_pol_sigma-70-like"/>
</dbReference>
<dbReference type="NCBIfam" id="TIGR02937">
    <property type="entry name" value="sigma70-ECF"/>
    <property type="match status" value="1"/>
</dbReference>
<dbReference type="PANTHER" id="PTHR43133">
    <property type="entry name" value="RNA POLYMERASE ECF-TYPE SIGMA FACTO"/>
    <property type="match status" value="1"/>
</dbReference>
<dbReference type="Pfam" id="PF13490">
    <property type="entry name" value="zf-HC2"/>
    <property type="match status" value="1"/>
</dbReference>
<dbReference type="Pfam" id="PF04542">
    <property type="entry name" value="Sigma70_r2"/>
    <property type="match status" value="1"/>
</dbReference>
<accession>A0A543ACX2</accession>
<dbReference type="InterPro" id="IPR041916">
    <property type="entry name" value="Anti_sigma_zinc_sf"/>
</dbReference>
<evidence type="ECO:0000259" key="9">
    <source>
        <dbReference type="Pfam" id="PF13490"/>
    </source>
</evidence>
<feature type="domain" description="RNA polymerase sigma-70 region 2" evidence="7">
    <location>
        <begin position="12"/>
        <end position="74"/>
    </location>
</feature>
<organism evidence="10 11">
    <name type="scientific">Nocardioides albertanoniae</name>
    <dbReference type="NCBI Taxonomy" id="1175486"/>
    <lineage>
        <taxon>Bacteria</taxon>
        <taxon>Bacillati</taxon>
        <taxon>Actinomycetota</taxon>
        <taxon>Actinomycetes</taxon>
        <taxon>Propionibacteriales</taxon>
        <taxon>Nocardioidaceae</taxon>
        <taxon>Nocardioides</taxon>
    </lineage>
</organism>
<protein>
    <recommendedName>
        <fullName evidence="6">RNA polymerase sigma factor</fullName>
    </recommendedName>
</protein>
<evidence type="ECO:0000256" key="5">
    <source>
        <dbReference type="ARBA" id="ARBA00023163"/>
    </source>
</evidence>
<comment type="caution">
    <text evidence="10">The sequence shown here is derived from an EMBL/GenBank/DDBJ whole genome shotgun (WGS) entry which is preliminary data.</text>
</comment>